<gene>
    <name evidence="1" type="ORF">AXI58_06045</name>
</gene>
<dbReference type="Pfam" id="PF09693">
    <property type="entry name" value="Phage_XkdX"/>
    <property type="match status" value="1"/>
</dbReference>
<sequence length="54" mass="6189">MNYWVLALHYQWATADMVKQALKYKDCSAEDLKEGVHQALITPDQYKAITGEAM</sequence>
<proteinExistence type="predicted"/>
<reference evidence="2" key="1">
    <citation type="submission" date="2016-02" db="EMBL/GenBank/DDBJ databases">
        <authorList>
            <person name="Dunlap C."/>
        </authorList>
    </citation>
    <scope>NUCLEOTIDE SEQUENCE [LARGE SCALE GENOMIC DNA]</scope>
    <source>
        <strain evidence="2">NRRL B-41092</strain>
    </source>
</reference>
<dbReference type="NCBIfam" id="TIGR01669">
    <property type="entry name" value="phage_XkdX"/>
    <property type="match status" value="1"/>
</dbReference>
<evidence type="ECO:0000313" key="2">
    <source>
        <dbReference type="Proteomes" id="UP000075430"/>
    </source>
</evidence>
<organism evidence="1 2">
    <name type="scientific">Bacillus nakamurai</name>
    <dbReference type="NCBI Taxonomy" id="1793963"/>
    <lineage>
        <taxon>Bacteria</taxon>
        <taxon>Bacillati</taxon>
        <taxon>Bacillota</taxon>
        <taxon>Bacilli</taxon>
        <taxon>Bacillales</taxon>
        <taxon>Bacillaceae</taxon>
        <taxon>Bacillus</taxon>
    </lineage>
</organism>
<dbReference type="AlphaFoldDB" id="A0A150F1V0"/>
<comment type="caution">
    <text evidence="1">The sequence shown here is derived from an EMBL/GenBank/DDBJ whole genome shotgun (WGS) entry which is preliminary data.</text>
</comment>
<accession>A0A150F1V0</accession>
<dbReference type="Proteomes" id="UP000075430">
    <property type="component" value="Unassembled WGS sequence"/>
</dbReference>
<keyword evidence="2" id="KW-1185">Reference proteome</keyword>
<dbReference type="EMBL" id="LSBA01000040">
    <property type="protein sequence ID" value="KXZ12675.1"/>
    <property type="molecule type" value="Genomic_DNA"/>
</dbReference>
<dbReference type="OrthoDB" id="2891646at2"/>
<name>A0A150F1V0_9BACI</name>
<dbReference type="InterPro" id="IPR010022">
    <property type="entry name" value="XkdX"/>
</dbReference>
<protein>
    <submittedName>
        <fullName evidence="1">Phage portal protein</fullName>
    </submittedName>
</protein>
<dbReference type="STRING" id="1793963.AXI58_06045"/>
<evidence type="ECO:0000313" key="1">
    <source>
        <dbReference type="EMBL" id="KXZ12675.1"/>
    </source>
</evidence>
<dbReference type="RefSeq" id="WP_061523465.1">
    <property type="nucleotide sequence ID" value="NZ_JARLZY010000017.1"/>
</dbReference>